<name>A0A346XVF0_9ACTN</name>
<keyword evidence="4 11" id="KW-0436">Ligase</keyword>
<dbReference type="GO" id="GO:0004326">
    <property type="term" value="F:tetrahydrofolylpolyglutamate synthase activity"/>
    <property type="evidence" value="ECO:0007669"/>
    <property type="project" value="UniProtKB-EC"/>
</dbReference>
<evidence type="ECO:0000256" key="3">
    <source>
        <dbReference type="ARBA" id="ARBA00013025"/>
    </source>
</evidence>
<dbReference type="InterPro" id="IPR013221">
    <property type="entry name" value="Mur_ligase_cen"/>
</dbReference>
<organism evidence="14 15">
    <name type="scientific">Euzebya pacifica</name>
    <dbReference type="NCBI Taxonomy" id="1608957"/>
    <lineage>
        <taxon>Bacteria</taxon>
        <taxon>Bacillati</taxon>
        <taxon>Actinomycetota</taxon>
        <taxon>Nitriliruptoria</taxon>
        <taxon>Euzebyales</taxon>
    </lineage>
</organism>
<keyword evidence="5" id="KW-0479">Metal-binding</keyword>
<evidence type="ECO:0000256" key="10">
    <source>
        <dbReference type="ARBA" id="ARBA00047493"/>
    </source>
</evidence>
<dbReference type="FunFam" id="3.40.1190.10:FF:000011">
    <property type="entry name" value="Folylpolyglutamate synthase/dihydrofolate synthase"/>
    <property type="match status" value="1"/>
</dbReference>
<dbReference type="GO" id="GO:0046872">
    <property type="term" value="F:metal ion binding"/>
    <property type="evidence" value="ECO:0007669"/>
    <property type="project" value="UniProtKB-KW"/>
</dbReference>
<accession>A0A346XVF0</accession>
<dbReference type="OrthoDB" id="9809356at2"/>
<dbReference type="GO" id="GO:0008841">
    <property type="term" value="F:dihydrofolate synthase activity"/>
    <property type="evidence" value="ECO:0007669"/>
    <property type="project" value="TreeGrafter"/>
</dbReference>
<evidence type="ECO:0000259" key="12">
    <source>
        <dbReference type="Pfam" id="PF02875"/>
    </source>
</evidence>
<dbReference type="RefSeq" id="WP_114590888.1">
    <property type="nucleotide sequence ID" value="NZ_CP031165.1"/>
</dbReference>
<evidence type="ECO:0000256" key="6">
    <source>
        <dbReference type="ARBA" id="ARBA00022741"/>
    </source>
</evidence>
<dbReference type="PROSITE" id="PS01012">
    <property type="entry name" value="FOLYLPOLYGLU_SYNT_2"/>
    <property type="match status" value="1"/>
</dbReference>
<dbReference type="InterPro" id="IPR001645">
    <property type="entry name" value="Folylpolyglutamate_synth"/>
</dbReference>
<comment type="similarity">
    <text evidence="2 11">Belongs to the folylpolyglutamate synthase family.</text>
</comment>
<comment type="cofactor">
    <cofactor evidence="1">
        <name>Mg(2+)</name>
        <dbReference type="ChEBI" id="CHEBI:18420"/>
    </cofactor>
</comment>
<dbReference type="KEGG" id="euz:DVS28_a1504"/>
<evidence type="ECO:0000256" key="7">
    <source>
        <dbReference type="ARBA" id="ARBA00022840"/>
    </source>
</evidence>
<evidence type="ECO:0000256" key="11">
    <source>
        <dbReference type="PIRNR" id="PIRNR001563"/>
    </source>
</evidence>
<proteinExistence type="inferred from homology"/>
<evidence type="ECO:0000313" key="14">
    <source>
        <dbReference type="EMBL" id="AXV06197.1"/>
    </source>
</evidence>
<keyword evidence="7 11" id="KW-0067">ATP-binding</keyword>
<dbReference type="GO" id="GO:0005524">
    <property type="term" value="F:ATP binding"/>
    <property type="evidence" value="ECO:0007669"/>
    <property type="project" value="UniProtKB-KW"/>
</dbReference>
<dbReference type="InterPro" id="IPR004101">
    <property type="entry name" value="Mur_ligase_C"/>
</dbReference>
<dbReference type="Gene3D" id="3.40.1190.10">
    <property type="entry name" value="Mur-like, catalytic domain"/>
    <property type="match status" value="1"/>
</dbReference>
<protein>
    <recommendedName>
        <fullName evidence="3">tetrahydrofolate synthase</fullName>
        <ecNumber evidence="3">6.3.2.17</ecNumber>
    </recommendedName>
    <alternativeName>
        <fullName evidence="9">Tetrahydrofolylpolyglutamate synthase</fullName>
    </alternativeName>
</protein>
<dbReference type="SUPFAM" id="SSF53244">
    <property type="entry name" value="MurD-like peptide ligases, peptide-binding domain"/>
    <property type="match status" value="1"/>
</dbReference>
<evidence type="ECO:0000256" key="2">
    <source>
        <dbReference type="ARBA" id="ARBA00008276"/>
    </source>
</evidence>
<evidence type="ECO:0000256" key="8">
    <source>
        <dbReference type="ARBA" id="ARBA00022842"/>
    </source>
</evidence>
<evidence type="ECO:0000256" key="9">
    <source>
        <dbReference type="ARBA" id="ARBA00030592"/>
    </source>
</evidence>
<evidence type="ECO:0000313" key="15">
    <source>
        <dbReference type="Proteomes" id="UP000264006"/>
    </source>
</evidence>
<dbReference type="InterPro" id="IPR018109">
    <property type="entry name" value="Folylpolyglutamate_synth_CS"/>
</dbReference>
<feature type="domain" description="Mur ligase C-terminal" evidence="12">
    <location>
        <begin position="303"/>
        <end position="424"/>
    </location>
</feature>
<dbReference type="SUPFAM" id="SSF53623">
    <property type="entry name" value="MurD-like peptide ligases, catalytic domain"/>
    <property type="match status" value="1"/>
</dbReference>
<keyword evidence="15" id="KW-1185">Reference proteome</keyword>
<reference evidence="14 15" key="1">
    <citation type="submission" date="2018-09" db="EMBL/GenBank/DDBJ databases">
        <title>Complete genome sequence of Euzebya sp. DY32-46 isolated from seawater of Pacific Ocean.</title>
        <authorList>
            <person name="Xu L."/>
            <person name="Wu Y.-H."/>
            <person name="Xu X.-W."/>
        </authorList>
    </citation>
    <scope>NUCLEOTIDE SEQUENCE [LARGE SCALE GENOMIC DNA]</scope>
    <source>
        <strain evidence="14 15">DY32-46</strain>
    </source>
</reference>
<evidence type="ECO:0000256" key="1">
    <source>
        <dbReference type="ARBA" id="ARBA00001946"/>
    </source>
</evidence>
<dbReference type="PANTHER" id="PTHR11136">
    <property type="entry name" value="FOLYLPOLYGLUTAMATE SYNTHASE-RELATED"/>
    <property type="match status" value="1"/>
</dbReference>
<keyword evidence="6 11" id="KW-0547">Nucleotide-binding</keyword>
<dbReference type="Proteomes" id="UP000264006">
    <property type="component" value="Chromosome"/>
</dbReference>
<feature type="domain" description="Mur ligase central" evidence="13">
    <location>
        <begin position="51"/>
        <end position="276"/>
    </location>
</feature>
<dbReference type="Pfam" id="PF08245">
    <property type="entry name" value="Mur_ligase_M"/>
    <property type="match status" value="1"/>
</dbReference>
<dbReference type="NCBIfam" id="TIGR01499">
    <property type="entry name" value="folC"/>
    <property type="match status" value="1"/>
</dbReference>
<dbReference type="Gene3D" id="3.90.190.20">
    <property type="entry name" value="Mur ligase, C-terminal domain"/>
    <property type="match status" value="1"/>
</dbReference>
<evidence type="ECO:0000256" key="5">
    <source>
        <dbReference type="ARBA" id="ARBA00022723"/>
    </source>
</evidence>
<dbReference type="PROSITE" id="PS01011">
    <property type="entry name" value="FOLYLPOLYGLU_SYNT_1"/>
    <property type="match status" value="1"/>
</dbReference>
<dbReference type="InterPro" id="IPR036615">
    <property type="entry name" value="Mur_ligase_C_dom_sf"/>
</dbReference>
<gene>
    <name evidence="14" type="ORF">DVS28_a1504</name>
</gene>
<dbReference type="AlphaFoldDB" id="A0A346XVF0"/>
<dbReference type="PANTHER" id="PTHR11136:SF0">
    <property type="entry name" value="DIHYDROFOLATE SYNTHETASE-RELATED"/>
    <property type="match status" value="1"/>
</dbReference>
<dbReference type="EC" id="6.3.2.17" evidence="3"/>
<evidence type="ECO:0000256" key="4">
    <source>
        <dbReference type="ARBA" id="ARBA00022598"/>
    </source>
</evidence>
<dbReference type="EMBL" id="CP031165">
    <property type="protein sequence ID" value="AXV06197.1"/>
    <property type="molecule type" value="Genomic_DNA"/>
</dbReference>
<dbReference type="GO" id="GO:0005737">
    <property type="term" value="C:cytoplasm"/>
    <property type="evidence" value="ECO:0007669"/>
    <property type="project" value="TreeGrafter"/>
</dbReference>
<evidence type="ECO:0000259" key="13">
    <source>
        <dbReference type="Pfam" id="PF08245"/>
    </source>
</evidence>
<dbReference type="Pfam" id="PF02875">
    <property type="entry name" value="Mur_ligase_C"/>
    <property type="match status" value="1"/>
</dbReference>
<keyword evidence="8" id="KW-0460">Magnesium</keyword>
<comment type="catalytic activity">
    <reaction evidence="10">
        <text>(6S)-5,6,7,8-tetrahydrofolyl-(gamma-L-Glu)(n) + L-glutamate + ATP = (6S)-5,6,7,8-tetrahydrofolyl-(gamma-L-Glu)(n+1) + ADP + phosphate + H(+)</text>
        <dbReference type="Rhea" id="RHEA:10580"/>
        <dbReference type="Rhea" id="RHEA-COMP:14738"/>
        <dbReference type="Rhea" id="RHEA-COMP:14740"/>
        <dbReference type="ChEBI" id="CHEBI:15378"/>
        <dbReference type="ChEBI" id="CHEBI:29985"/>
        <dbReference type="ChEBI" id="CHEBI:30616"/>
        <dbReference type="ChEBI" id="CHEBI:43474"/>
        <dbReference type="ChEBI" id="CHEBI:141005"/>
        <dbReference type="ChEBI" id="CHEBI:456216"/>
        <dbReference type="EC" id="6.3.2.17"/>
    </reaction>
</comment>
<dbReference type="PIRSF" id="PIRSF001563">
    <property type="entry name" value="Folylpolyglu_synth"/>
    <property type="match status" value="1"/>
</dbReference>
<dbReference type="InterPro" id="IPR036565">
    <property type="entry name" value="Mur-like_cat_sf"/>
</dbReference>
<sequence length="440" mass="46510">MTFDDGLLDHDEALRVLQARGPGRMVPDLDRITDLMALLGDPQDTFDTVHVTGTNGKTSTTAIITSLLTTAGLITGSYSSPHLQDLRERIRIAGVPIGQDDLARHVSYLQPFLAAVDERHPDAVTFFEALTALALLHFADVPANVGVLEVGMGGTWDATNVVNAAVAVLTRVSVDHRELGDTPAAIAVEKAGIIKPGAFVVVAEQDTDVLDVITRRAEEVEATLKVAGKDFELLGRTPAVGGQQVDIQGVNGTYNEVLLPLFGRHQGRNAALALAAFEAFHRFEVEVEEELVREAFAAVRSPGRLEPVPRSEQALIVLDGAHNPAGIASLADALTTEFAFERRVVVLGVLDDKDVEAMVAALVGVADHVVAVPPDNARAADPERIARACATHALSVEVAADVEEAIDLASGVTRPADGIVVTGSLYLVGEAREALGLDPA</sequence>